<evidence type="ECO:0000259" key="17">
    <source>
        <dbReference type="PROSITE" id="PS52004"/>
    </source>
</evidence>
<dbReference type="InterPro" id="IPR014031">
    <property type="entry name" value="Ketoacyl_synth_C"/>
</dbReference>
<evidence type="ECO:0000256" key="15">
    <source>
        <dbReference type="PIRSR" id="PIRSR000447-1"/>
    </source>
</evidence>
<dbReference type="OrthoDB" id="9808669at2"/>
<feature type="active site" description="For beta-ketoacyl synthase activity" evidence="15">
    <location>
        <position position="164"/>
    </location>
</feature>
<evidence type="ECO:0000256" key="9">
    <source>
        <dbReference type="ARBA" id="ARBA00023160"/>
    </source>
</evidence>
<dbReference type="PIRSF" id="PIRSF000447">
    <property type="entry name" value="KAS_II"/>
    <property type="match status" value="1"/>
</dbReference>
<keyword evidence="5 14" id="KW-0444">Lipid biosynthesis</keyword>
<dbReference type="KEGG" id="tae:TepiRe1_1302"/>
<dbReference type="GO" id="GO:0005829">
    <property type="term" value="C:cytosol"/>
    <property type="evidence" value="ECO:0007669"/>
    <property type="project" value="TreeGrafter"/>
</dbReference>
<dbReference type="SUPFAM" id="SSF53901">
    <property type="entry name" value="Thiolase-like"/>
    <property type="match status" value="2"/>
</dbReference>
<evidence type="ECO:0000256" key="2">
    <source>
        <dbReference type="ARBA" id="ARBA00008467"/>
    </source>
</evidence>
<evidence type="ECO:0000313" key="19">
    <source>
        <dbReference type="Proteomes" id="UP000010802"/>
    </source>
</evidence>
<dbReference type="NCBIfam" id="NF004970">
    <property type="entry name" value="PRK06333.1"/>
    <property type="match status" value="1"/>
</dbReference>
<dbReference type="HOGENOM" id="CLU_000022_69_2_9"/>
<dbReference type="EC" id="2.3.1.179" evidence="3 14"/>
<dbReference type="InterPro" id="IPR017568">
    <property type="entry name" value="3-oxoacyl-ACP_synth-2"/>
</dbReference>
<keyword evidence="8" id="KW-0443">Lipid metabolism</keyword>
<evidence type="ECO:0000256" key="10">
    <source>
        <dbReference type="ARBA" id="ARBA00023315"/>
    </source>
</evidence>
<comment type="catalytic activity">
    <reaction evidence="12 14">
        <text>(9Z)-hexadecenoyl-[ACP] + malonyl-[ACP] + H(+) = 3-oxo-(11Z)-octadecenoyl-[ACP] + holo-[ACP] + CO2</text>
        <dbReference type="Rhea" id="RHEA:55040"/>
        <dbReference type="Rhea" id="RHEA-COMP:9623"/>
        <dbReference type="Rhea" id="RHEA-COMP:9685"/>
        <dbReference type="Rhea" id="RHEA-COMP:10800"/>
        <dbReference type="Rhea" id="RHEA-COMP:14074"/>
        <dbReference type="ChEBI" id="CHEBI:15378"/>
        <dbReference type="ChEBI" id="CHEBI:16526"/>
        <dbReference type="ChEBI" id="CHEBI:64479"/>
        <dbReference type="ChEBI" id="CHEBI:78449"/>
        <dbReference type="ChEBI" id="CHEBI:83989"/>
        <dbReference type="ChEBI" id="CHEBI:138538"/>
        <dbReference type="EC" id="2.3.1.179"/>
    </reaction>
</comment>
<dbReference type="InterPro" id="IPR014030">
    <property type="entry name" value="Ketoacyl_synth_N"/>
</dbReference>
<dbReference type="InterPro" id="IPR016039">
    <property type="entry name" value="Thiolase-like"/>
</dbReference>
<dbReference type="InterPro" id="IPR020841">
    <property type="entry name" value="PKS_Beta-ketoAc_synthase_dom"/>
</dbReference>
<dbReference type="Gene3D" id="3.40.47.10">
    <property type="match status" value="1"/>
</dbReference>
<proteinExistence type="inferred from homology"/>
<keyword evidence="9 14" id="KW-0275">Fatty acid biosynthesis</keyword>
<dbReference type="AlphaFoldDB" id="F4LTK8"/>
<dbReference type="Pfam" id="PF02801">
    <property type="entry name" value="Ketoacyl-synt_C"/>
    <property type="match status" value="1"/>
</dbReference>
<dbReference type="GO" id="GO:0006633">
    <property type="term" value="P:fatty acid biosynthetic process"/>
    <property type="evidence" value="ECO:0007669"/>
    <property type="project" value="UniProtKB-UniRule"/>
</dbReference>
<dbReference type="RefSeq" id="WP_013778261.1">
    <property type="nucleotide sequence ID" value="NC_015519.1"/>
</dbReference>
<dbReference type="STRING" id="1209989.TepRe1_1192"/>
<comment type="function">
    <text evidence="11 14">Involved in the type II fatty acid elongation cycle. Catalyzes the elongation of a wide range of acyl-ACP by the addition of two carbons from malonyl-ACP to an acyl acceptor. Can efficiently catalyze the conversion of palmitoleoyl-ACP (cis-hexadec-9-enoyl-ACP) to cis-vaccenoyl-ACP (cis-octadec-11-enoyl-ACP), an essential step in the thermal regulation of fatty acid composition.</text>
</comment>
<dbReference type="NCBIfam" id="TIGR03150">
    <property type="entry name" value="fabF"/>
    <property type="match status" value="1"/>
</dbReference>
<evidence type="ECO:0000256" key="3">
    <source>
        <dbReference type="ARBA" id="ARBA00012356"/>
    </source>
</evidence>
<gene>
    <name evidence="18" type="primary">fabF</name>
    <name evidence="18" type="ordered locus">TEPIRE1_1302</name>
</gene>
<dbReference type="NCBIfam" id="NF005589">
    <property type="entry name" value="PRK07314.1"/>
    <property type="match status" value="1"/>
</dbReference>
<evidence type="ECO:0000256" key="12">
    <source>
        <dbReference type="ARBA" id="ARBA00047318"/>
    </source>
</evidence>
<dbReference type="FunFam" id="3.40.47.10:FF:000009">
    <property type="entry name" value="3-oxoacyl-[acyl-carrier-protein] synthase 2"/>
    <property type="match status" value="1"/>
</dbReference>
<keyword evidence="7" id="KW-0276">Fatty acid metabolism</keyword>
<dbReference type="PANTHER" id="PTHR11712">
    <property type="entry name" value="POLYKETIDE SYNTHASE-RELATED"/>
    <property type="match status" value="1"/>
</dbReference>
<dbReference type="KEGG" id="tep:TepRe1_1192"/>
<dbReference type="PANTHER" id="PTHR11712:SF336">
    <property type="entry name" value="3-OXOACYL-[ACYL-CARRIER-PROTEIN] SYNTHASE, MITOCHONDRIAL"/>
    <property type="match status" value="1"/>
</dbReference>
<evidence type="ECO:0000256" key="13">
    <source>
        <dbReference type="ARBA" id="ARBA00047659"/>
    </source>
</evidence>
<dbReference type="Pfam" id="PF00109">
    <property type="entry name" value="ketoacyl-synt"/>
    <property type="match status" value="1"/>
</dbReference>
<evidence type="ECO:0000256" key="6">
    <source>
        <dbReference type="ARBA" id="ARBA00022679"/>
    </source>
</evidence>
<accession>F4LTK8</accession>
<evidence type="ECO:0000313" key="18">
    <source>
        <dbReference type="EMBL" id="CCP26026.1"/>
    </source>
</evidence>
<name>F4LTK8_TEPAE</name>
<dbReference type="CDD" id="cd00834">
    <property type="entry name" value="KAS_I_II"/>
    <property type="match status" value="1"/>
</dbReference>
<dbReference type="PROSITE" id="PS52004">
    <property type="entry name" value="KS3_2"/>
    <property type="match status" value="1"/>
</dbReference>
<evidence type="ECO:0000256" key="7">
    <source>
        <dbReference type="ARBA" id="ARBA00022832"/>
    </source>
</evidence>
<evidence type="ECO:0000256" key="14">
    <source>
        <dbReference type="PIRNR" id="PIRNR000447"/>
    </source>
</evidence>
<comment type="similarity">
    <text evidence="2 14 16">Belongs to the thiolase-like superfamily. Beta-ketoacyl-ACP synthases family.</text>
</comment>
<dbReference type="SMART" id="SM00825">
    <property type="entry name" value="PKS_KS"/>
    <property type="match status" value="1"/>
</dbReference>
<evidence type="ECO:0000256" key="11">
    <source>
        <dbReference type="ARBA" id="ARBA00024006"/>
    </source>
</evidence>
<comment type="catalytic activity">
    <reaction evidence="13 14">
        <text>a fatty acyl-[ACP] + malonyl-[ACP] + H(+) = a 3-oxoacyl-[ACP] + holo-[ACP] + CO2</text>
        <dbReference type="Rhea" id="RHEA:22836"/>
        <dbReference type="Rhea" id="RHEA-COMP:9623"/>
        <dbReference type="Rhea" id="RHEA-COMP:9685"/>
        <dbReference type="Rhea" id="RHEA-COMP:9916"/>
        <dbReference type="Rhea" id="RHEA-COMP:14125"/>
        <dbReference type="ChEBI" id="CHEBI:15378"/>
        <dbReference type="ChEBI" id="CHEBI:16526"/>
        <dbReference type="ChEBI" id="CHEBI:64479"/>
        <dbReference type="ChEBI" id="CHEBI:78449"/>
        <dbReference type="ChEBI" id="CHEBI:78776"/>
        <dbReference type="ChEBI" id="CHEBI:138651"/>
    </reaction>
</comment>
<feature type="domain" description="Ketosynthase family 3 (KS3)" evidence="17">
    <location>
        <begin position="3"/>
        <end position="411"/>
    </location>
</feature>
<organism evidence="18 19">
    <name type="scientific">Tepidanaerobacter acetatoxydans (strain DSM 21804 / JCM 16047 / Re1)</name>
    <dbReference type="NCBI Taxonomy" id="1209989"/>
    <lineage>
        <taxon>Bacteria</taxon>
        <taxon>Bacillati</taxon>
        <taxon>Bacillota</taxon>
        <taxon>Clostridia</taxon>
        <taxon>Thermosediminibacterales</taxon>
        <taxon>Tepidanaerobacteraceae</taxon>
        <taxon>Tepidanaerobacter</taxon>
    </lineage>
</organism>
<keyword evidence="10 14" id="KW-0012">Acyltransferase</keyword>
<dbReference type="PATRIC" id="fig|1209989.3.peg.1441"/>
<reference evidence="19" key="1">
    <citation type="journal article" date="2013" name="Genome Announc.">
        <title>First genome sequence of a syntrophic acetate-oxidizing bacterium, Tepidanaerobacter acetatoxydans strain Re1.</title>
        <authorList>
            <person name="Manzoor S."/>
            <person name="Bongcam-Rudloff E."/>
            <person name="Schnurer A."/>
            <person name="Muller B."/>
        </authorList>
    </citation>
    <scope>NUCLEOTIDE SEQUENCE [LARGE SCALE GENOMIC DNA]</scope>
    <source>
        <strain evidence="19">Re1</strain>
    </source>
</reference>
<evidence type="ECO:0000256" key="16">
    <source>
        <dbReference type="RuleBase" id="RU003694"/>
    </source>
</evidence>
<evidence type="ECO:0000256" key="8">
    <source>
        <dbReference type="ARBA" id="ARBA00023098"/>
    </source>
</evidence>
<evidence type="ECO:0000256" key="4">
    <source>
        <dbReference type="ARBA" id="ARBA00014657"/>
    </source>
</evidence>
<dbReference type="PROSITE" id="PS00606">
    <property type="entry name" value="KS3_1"/>
    <property type="match status" value="1"/>
</dbReference>
<protein>
    <recommendedName>
        <fullName evidence="4 14">3-oxoacyl-[acyl-carrier-protein] synthase 2</fullName>
        <ecNumber evidence="3 14">2.3.1.179</ecNumber>
    </recommendedName>
</protein>
<dbReference type="InterPro" id="IPR000794">
    <property type="entry name" value="Beta-ketoacyl_synthase"/>
</dbReference>
<evidence type="ECO:0000256" key="1">
    <source>
        <dbReference type="ARBA" id="ARBA00005194"/>
    </source>
</evidence>
<accession>L0RYL9</accession>
<sequence>MDKKRVVVTGIGVISPVGIGLDKFWKSLIEGKSGIDTITTFDTDDLPSNIAGEVRDFNPENYIEKKEIKRLDRFTQFAIAATKMALEDSKLNLLQIDRTRAGVILGSGIGGATTWEEQHSVLLEKGPRRVSPFFIPMMIINMASGQVSMAFDLKGPNFTVVTACASGTNAIGEAFKVLQRGDADIIISGGTEAPITRLSMTGFSSMKALSTRNDEPSKASRPFDKDRDGFVMGEGAGIIIMETLDSALKRNARVYGEIIGYGSTADAYHLTQPSPDGEGAARAMKASILDAGILPNEVDYINAHGTSTPLNDKFETLAIKNAFGEHAYKLAISSTKSMTGHLLGAAGAIEFIVSLLATFKNEIPPTINYDNADPECDLNYVPNRAINRTVNVALSNSMGFGGHNASVIVKKYK</sequence>
<keyword evidence="19" id="KW-1185">Reference proteome</keyword>
<dbReference type="GO" id="GO:0004315">
    <property type="term" value="F:3-oxoacyl-[acyl-carrier-protein] synthase activity"/>
    <property type="evidence" value="ECO:0007669"/>
    <property type="project" value="UniProtKB-UniRule"/>
</dbReference>
<dbReference type="InterPro" id="IPR018201">
    <property type="entry name" value="Ketoacyl_synth_AS"/>
</dbReference>
<dbReference type="UniPathway" id="UPA00094"/>
<keyword evidence="6 14" id="KW-0808">Transferase</keyword>
<dbReference type="eggNOG" id="COG0304">
    <property type="taxonomic scope" value="Bacteria"/>
</dbReference>
<dbReference type="EMBL" id="HF563609">
    <property type="protein sequence ID" value="CCP26026.1"/>
    <property type="molecule type" value="Genomic_DNA"/>
</dbReference>
<dbReference type="Proteomes" id="UP000010802">
    <property type="component" value="Chromosome"/>
</dbReference>
<evidence type="ECO:0000256" key="5">
    <source>
        <dbReference type="ARBA" id="ARBA00022516"/>
    </source>
</evidence>
<comment type="pathway">
    <text evidence="1 14">Lipid metabolism; fatty acid biosynthesis.</text>
</comment>